<proteinExistence type="predicted"/>
<dbReference type="EMBL" id="JACIDS010000004">
    <property type="protein sequence ID" value="MBB3932424.1"/>
    <property type="molecule type" value="Genomic_DNA"/>
</dbReference>
<feature type="chain" id="PRO_5032879691" description="Lipoprotein" evidence="1">
    <location>
        <begin position="21"/>
        <end position="182"/>
    </location>
</feature>
<evidence type="ECO:0008006" key="4">
    <source>
        <dbReference type="Google" id="ProtNLM"/>
    </source>
</evidence>
<feature type="signal peptide" evidence="1">
    <location>
        <begin position="1"/>
        <end position="20"/>
    </location>
</feature>
<accession>A0A840ASD0</accession>
<keyword evidence="1" id="KW-0732">Signal</keyword>
<organism evidence="2 3">
    <name type="scientific">Kaistia hirudinis</name>
    <dbReference type="NCBI Taxonomy" id="1293440"/>
    <lineage>
        <taxon>Bacteria</taxon>
        <taxon>Pseudomonadati</taxon>
        <taxon>Pseudomonadota</taxon>
        <taxon>Alphaproteobacteria</taxon>
        <taxon>Hyphomicrobiales</taxon>
        <taxon>Kaistiaceae</taxon>
        <taxon>Kaistia</taxon>
    </lineage>
</organism>
<reference evidence="2 3" key="1">
    <citation type="submission" date="2020-08" db="EMBL/GenBank/DDBJ databases">
        <title>Genomic Encyclopedia of Type Strains, Phase IV (KMG-IV): sequencing the most valuable type-strain genomes for metagenomic binning, comparative biology and taxonomic classification.</title>
        <authorList>
            <person name="Goeker M."/>
        </authorList>
    </citation>
    <scope>NUCLEOTIDE SEQUENCE [LARGE SCALE GENOMIC DNA]</scope>
    <source>
        <strain evidence="2 3">DSM 25966</strain>
    </source>
</reference>
<dbReference type="AlphaFoldDB" id="A0A840ASD0"/>
<sequence>MLLSISLTLGALQPSLPVHAETAVAAEKNPPGDIPDSQVFIVYSGPSGASMKVPEGWARKDLADGARFFDKYNAVELTIGGAAVAPTVASARDGEVADLVMNGHAIKIMALKPVKLPGGTGVVVEYTENSDPNPVTNKQIRLEGVRYLIFSNGKLATLDMKAPAGADNVDQWKLMATSVRLK</sequence>
<evidence type="ECO:0000313" key="3">
    <source>
        <dbReference type="Proteomes" id="UP000553963"/>
    </source>
</evidence>
<comment type="caution">
    <text evidence="2">The sequence shown here is derived from an EMBL/GenBank/DDBJ whole genome shotgun (WGS) entry which is preliminary data.</text>
</comment>
<evidence type="ECO:0000313" key="2">
    <source>
        <dbReference type="EMBL" id="MBB3932424.1"/>
    </source>
</evidence>
<name>A0A840ASD0_9HYPH</name>
<dbReference type="RefSeq" id="WP_246409877.1">
    <property type="nucleotide sequence ID" value="NZ_JACIDS010000004.1"/>
</dbReference>
<keyword evidence="3" id="KW-1185">Reference proteome</keyword>
<evidence type="ECO:0000256" key="1">
    <source>
        <dbReference type="SAM" id="SignalP"/>
    </source>
</evidence>
<gene>
    <name evidence="2" type="ORF">GGR25_003482</name>
</gene>
<dbReference type="Proteomes" id="UP000553963">
    <property type="component" value="Unassembled WGS sequence"/>
</dbReference>
<protein>
    <recommendedName>
        <fullName evidence="4">Lipoprotein</fullName>
    </recommendedName>
</protein>